<comment type="similarity">
    <text evidence="1">Belongs to the bacterial solute-binding protein 3 family.</text>
</comment>
<proteinExistence type="inferred from homology"/>
<evidence type="ECO:0000256" key="3">
    <source>
        <dbReference type="SAM" id="SignalP"/>
    </source>
</evidence>
<evidence type="ECO:0000259" key="4">
    <source>
        <dbReference type="SMART" id="SM00062"/>
    </source>
</evidence>
<dbReference type="SMART" id="SM00062">
    <property type="entry name" value="PBPb"/>
    <property type="match status" value="1"/>
</dbReference>
<dbReference type="SUPFAM" id="SSF53850">
    <property type="entry name" value="Periplasmic binding protein-like II"/>
    <property type="match status" value="1"/>
</dbReference>
<feature type="signal peptide" evidence="3">
    <location>
        <begin position="1"/>
        <end position="29"/>
    </location>
</feature>
<keyword evidence="6" id="KW-1185">Reference proteome</keyword>
<dbReference type="Gene3D" id="3.40.190.10">
    <property type="entry name" value="Periplasmic binding protein-like II"/>
    <property type="match status" value="2"/>
</dbReference>
<sequence length="266" mass="29589">MKKFAPARLLASLLLTLAGGLCVSLPAVAEPSVAGDPALHFTEEANWPPFTEETHGLASKGLSYDLLQLVAKRMGRQADIELLPQQRIMQKLRQGEKDGATLVSYNDERASFLTFSDPILQKRGYVYYNVKRPLPIQFNDWRDLQGLLIGIVIGHNYGAAFDQARRELPLQVVEVVSVQQLFEMAKLGRVDAFLAIDLTALELMRRPEFSGQIAHAPRPYYEAPYFMALARHSAASQLLPQLNQAIGALKQSGELQALLMRYGIAQ</sequence>
<accession>A0A418XCR4</accession>
<dbReference type="Proteomes" id="UP000284021">
    <property type="component" value="Unassembled WGS sequence"/>
</dbReference>
<reference evidence="5 6" key="1">
    <citation type="submission" date="2018-09" db="EMBL/GenBank/DDBJ databases">
        <authorList>
            <person name="Zhu H."/>
        </authorList>
    </citation>
    <scope>NUCLEOTIDE SEQUENCE [LARGE SCALE GENOMIC DNA]</scope>
    <source>
        <strain evidence="5 6">K1S02-6</strain>
    </source>
</reference>
<feature type="domain" description="Solute-binding protein family 3/N-terminal" evidence="4">
    <location>
        <begin position="38"/>
        <end position="265"/>
    </location>
</feature>
<feature type="chain" id="PRO_5019494989" description="Solute-binding protein family 3/N-terminal domain-containing protein" evidence="3">
    <location>
        <begin position="30"/>
        <end position="266"/>
    </location>
</feature>
<dbReference type="InterPro" id="IPR001638">
    <property type="entry name" value="Solute-binding_3/MltF_N"/>
</dbReference>
<dbReference type="RefSeq" id="WP_119955912.1">
    <property type="nucleotide sequence ID" value="NZ_QYUR01000006.1"/>
</dbReference>
<evidence type="ECO:0000256" key="1">
    <source>
        <dbReference type="ARBA" id="ARBA00010333"/>
    </source>
</evidence>
<dbReference type="AlphaFoldDB" id="A0A418XCR4"/>
<dbReference type="PANTHER" id="PTHR35936:SF25">
    <property type="entry name" value="ABC TRANSPORTER SUBSTRATE-BINDING PROTEIN"/>
    <property type="match status" value="1"/>
</dbReference>
<name>A0A418XCR4_9PSED</name>
<dbReference type="Pfam" id="PF00497">
    <property type="entry name" value="SBP_bac_3"/>
    <property type="match status" value="1"/>
</dbReference>
<comment type="caution">
    <text evidence="5">The sequence shown here is derived from an EMBL/GenBank/DDBJ whole genome shotgun (WGS) entry which is preliminary data.</text>
</comment>
<evidence type="ECO:0000256" key="2">
    <source>
        <dbReference type="ARBA" id="ARBA00022729"/>
    </source>
</evidence>
<dbReference type="OrthoDB" id="5562041at2"/>
<organism evidence="5 6">
    <name type="scientific">Pseudomonas cavernicola</name>
    <dbReference type="NCBI Taxonomy" id="2320866"/>
    <lineage>
        <taxon>Bacteria</taxon>
        <taxon>Pseudomonadati</taxon>
        <taxon>Pseudomonadota</taxon>
        <taxon>Gammaproteobacteria</taxon>
        <taxon>Pseudomonadales</taxon>
        <taxon>Pseudomonadaceae</taxon>
        <taxon>Pseudomonas</taxon>
    </lineage>
</organism>
<dbReference type="EMBL" id="QYUR01000006">
    <property type="protein sequence ID" value="RJG10227.1"/>
    <property type="molecule type" value="Genomic_DNA"/>
</dbReference>
<evidence type="ECO:0000313" key="6">
    <source>
        <dbReference type="Proteomes" id="UP000284021"/>
    </source>
</evidence>
<keyword evidence="2 3" id="KW-0732">Signal</keyword>
<gene>
    <name evidence="5" type="ORF">D3879_19565</name>
</gene>
<dbReference type="PANTHER" id="PTHR35936">
    <property type="entry name" value="MEMBRANE-BOUND LYTIC MUREIN TRANSGLYCOSYLASE F"/>
    <property type="match status" value="1"/>
</dbReference>
<protein>
    <recommendedName>
        <fullName evidence="4">Solute-binding protein family 3/N-terminal domain-containing protein</fullName>
    </recommendedName>
</protein>
<evidence type="ECO:0000313" key="5">
    <source>
        <dbReference type="EMBL" id="RJG10227.1"/>
    </source>
</evidence>